<dbReference type="InterPro" id="IPR002156">
    <property type="entry name" value="RNaseH_domain"/>
</dbReference>
<organism evidence="2 3">
    <name type="scientific">Araneus ventricosus</name>
    <name type="common">Orbweaver spider</name>
    <name type="synonym">Epeira ventricosa</name>
    <dbReference type="NCBI Taxonomy" id="182803"/>
    <lineage>
        <taxon>Eukaryota</taxon>
        <taxon>Metazoa</taxon>
        <taxon>Ecdysozoa</taxon>
        <taxon>Arthropoda</taxon>
        <taxon>Chelicerata</taxon>
        <taxon>Arachnida</taxon>
        <taxon>Araneae</taxon>
        <taxon>Araneomorphae</taxon>
        <taxon>Entelegynae</taxon>
        <taxon>Araneoidea</taxon>
        <taxon>Araneidae</taxon>
        <taxon>Araneus</taxon>
    </lineage>
</organism>
<gene>
    <name evidence="2" type="ORF">AVEN_191880_1</name>
</gene>
<protein>
    <recommendedName>
        <fullName evidence="1">RNase H type-1 domain-containing protein</fullName>
    </recommendedName>
</protein>
<feature type="domain" description="RNase H type-1" evidence="1">
    <location>
        <begin position="1"/>
        <end position="61"/>
    </location>
</feature>
<evidence type="ECO:0000259" key="1">
    <source>
        <dbReference type="PROSITE" id="PS50879"/>
    </source>
</evidence>
<accession>A0A4Y2J8X4</accession>
<dbReference type="SUPFAM" id="SSF53098">
    <property type="entry name" value="Ribonuclease H-like"/>
    <property type="match status" value="1"/>
</dbReference>
<dbReference type="EMBL" id="BGPR01003334">
    <property type="protein sequence ID" value="GBM86723.1"/>
    <property type="molecule type" value="Genomic_DNA"/>
</dbReference>
<dbReference type="Gene3D" id="3.30.420.10">
    <property type="entry name" value="Ribonuclease H-like superfamily/Ribonuclease H"/>
    <property type="match status" value="1"/>
</dbReference>
<dbReference type="InterPro" id="IPR036397">
    <property type="entry name" value="RNaseH_sf"/>
</dbReference>
<dbReference type="GO" id="GO:0004523">
    <property type="term" value="F:RNA-DNA hybrid ribonuclease activity"/>
    <property type="evidence" value="ECO:0007669"/>
    <property type="project" value="InterPro"/>
</dbReference>
<reference evidence="2 3" key="1">
    <citation type="journal article" date="2019" name="Sci. Rep.">
        <title>Orb-weaving spider Araneus ventricosus genome elucidates the spidroin gene catalogue.</title>
        <authorList>
            <person name="Kono N."/>
            <person name="Nakamura H."/>
            <person name="Ohtoshi R."/>
            <person name="Moran D.A.P."/>
            <person name="Shinohara A."/>
            <person name="Yoshida Y."/>
            <person name="Fujiwara M."/>
            <person name="Mori M."/>
            <person name="Tomita M."/>
            <person name="Arakawa K."/>
        </authorList>
    </citation>
    <scope>NUCLEOTIDE SEQUENCE [LARGE SCALE GENOMIC DNA]</scope>
</reference>
<sequence>MSALETLFHYDNKMHPLALEILSVLQLLQNKGFNIIFCWVPSHVGIPGSETADTVARFASALLPRALPYCDIKKSLVSHLFSVRQQKCDLLINNKLHSIKPSIGLWPILPTREVDIKLARLRIGHTRFTHKHLIFGEIAPYTFYCQSYFN</sequence>
<keyword evidence="3" id="KW-1185">Reference proteome</keyword>
<name>A0A4Y2J8X4_ARAVE</name>
<dbReference type="InterPro" id="IPR012337">
    <property type="entry name" value="RNaseH-like_sf"/>
</dbReference>
<dbReference type="GO" id="GO:0003676">
    <property type="term" value="F:nucleic acid binding"/>
    <property type="evidence" value="ECO:0007669"/>
    <property type="project" value="InterPro"/>
</dbReference>
<dbReference type="Proteomes" id="UP000499080">
    <property type="component" value="Unassembled WGS sequence"/>
</dbReference>
<dbReference type="PROSITE" id="PS50879">
    <property type="entry name" value="RNASE_H_1"/>
    <property type="match status" value="1"/>
</dbReference>
<proteinExistence type="predicted"/>
<evidence type="ECO:0000313" key="2">
    <source>
        <dbReference type="EMBL" id="GBM86723.1"/>
    </source>
</evidence>
<dbReference type="AlphaFoldDB" id="A0A4Y2J8X4"/>
<evidence type="ECO:0000313" key="3">
    <source>
        <dbReference type="Proteomes" id="UP000499080"/>
    </source>
</evidence>
<comment type="caution">
    <text evidence="2">The sequence shown here is derived from an EMBL/GenBank/DDBJ whole genome shotgun (WGS) entry which is preliminary data.</text>
</comment>